<evidence type="ECO:0000313" key="14">
    <source>
        <dbReference type="EMBL" id="CAD9673175.1"/>
    </source>
</evidence>
<dbReference type="EMBL" id="HBHK01006921">
    <property type="protein sequence ID" value="CAD9673164.1"/>
    <property type="molecule type" value="Transcribed_RNA"/>
</dbReference>
<keyword evidence="3" id="KW-0808">Transferase</keyword>
<name>A0A7S2W8Q6_9STRA</name>
<evidence type="ECO:0000313" key="12">
    <source>
        <dbReference type="EMBL" id="CAD9673170.1"/>
    </source>
</evidence>
<evidence type="ECO:0000313" key="10">
    <source>
        <dbReference type="EMBL" id="CAD9673164.1"/>
    </source>
</evidence>
<reference evidence="14" key="1">
    <citation type="submission" date="2021-01" db="EMBL/GenBank/DDBJ databases">
        <authorList>
            <person name="Corre E."/>
            <person name="Pelletier E."/>
            <person name="Niang G."/>
            <person name="Scheremetjew M."/>
            <person name="Finn R."/>
            <person name="Kale V."/>
            <person name="Holt S."/>
            <person name="Cochrane G."/>
            <person name="Meng A."/>
            <person name="Brown T."/>
            <person name="Cohen L."/>
        </authorList>
    </citation>
    <scope>NUCLEOTIDE SEQUENCE</scope>
    <source>
        <strain evidence="14">NY070348D</strain>
    </source>
</reference>
<feature type="domain" description="HECT" evidence="7">
    <location>
        <begin position="720"/>
        <end position="1057"/>
    </location>
</feature>
<dbReference type="CDD" id="cd00078">
    <property type="entry name" value="HECTc"/>
    <property type="match status" value="1"/>
</dbReference>
<dbReference type="InterPro" id="IPR035983">
    <property type="entry name" value="Hect_E3_ubiquitin_ligase"/>
</dbReference>
<dbReference type="GO" id="GO:0000209">
    <property type="term" value="P:protein polyubiquitination"/>
    <property type="evidence" value="ECO:0007669"/>
    <property type="project" value="InterPro"/>
</dbReference>
<dbReference type="PROSITE" id="PS50237">
    <property type="entry name" value="HECT"/>
    <property type="match status" value="1"/>
</dbReference>
<gene>
    <name evidence="8" type="ORF">QSP1433_LOCUS4213</name>
    <name evidence="9" type="ORF">QSP1433_LOCUS4214</name>
    <name evidence="10" type="ORF">QSP1433_LOCUS4215</name>
    <name evidence="11" type="ORF">QSP1433_LOCUS4216</name>
    <name evidence="12" type="ORF">QSP1433_LOCUS4217</name>
    <name evidence="13" type="ORF">QSP1433_LOCUS4218</name>
    <name evidence="14" type="ORF">QSP1433_LOCUS4219</name>
    <name evidence="15" type="ORF">QSP1433_LOCUS4220</name>
</gene>
<evidence type="ECO:0000256" key="5">
    <source>
        <dbReference type="PROSITE-ProRule" id="PRU00104"/>
    </source>
</evidence>
<dbReference type="GO" id="GO:0006511">
    <property type="term" value="P:ubiquitin-dependent protein catabolic process"/>
    <property type="evidence" value="ECO:0007669"/>
    <property type="project" value="TreeGrafter"/>
</dbReference>
<dbReference type="Gene3D" id="3.30.2410.10">
    <property type="entry name" value="Hect, E3 ligase catalytic domain"/>
    <property type="match status" value="1"/>
</dbReference>
<keyword evidence="4 5" id="KW-0833">Ubl conjugation pathway</keyword>
<dbReference type="EMBL" id="HBHK01006925">
    <property type="protein sequence ID" value="CAD9673175.1"/>
    <property type="molecule type" value="Transcribed_RNA"/>
</dbReference>
<feature type="compositionally biased region" description="Polar residues" evidence="6">
    <location>
        <begin position="612"/>
        <end position="622"/>
    </location>
</feature>
<feature type="active site" description="Glycyl thioester intermediate" evidence="5">
    <location>
        <position position="1025"/>
    </location>
</feature>
<evidence type="ECO:0000313" key="11">
    <source>
        <dbReference type="EMBL" id="CAD9673166.1"/>
    </source>
</evidence>
<dbReference type="PANTHER" id="PTHR45700:SF2">
    <property type="entry name" value="UBIQUITIN-PROTEIN LIGASE E3C"/>
    <property type="match status" value="1"/>
</dbReference>
<proteinExistence type="predicted"/>
<sequence length="1057" mass="118935">MWDGSYESSRSVSLRGKSAPLEGRKAFKEKVRLEREKRALEKLQLESAVKIQAALRSSTARVNAKTTIQAAWVEKMQAVKMMADCGMATPAVAISGLCSMLLFWFDDRSLGVDISNVQLLSNYVTGLLESGQGSMFLGRQDNFRAVNFASVLLRLIKIVHDVNGDVEMGKDFSKCFCKLVASSGDPDDARRLRVDLVSSPGKLHSRGLTLPMTMEMIVMCKKVYANSELGNVLKVICSCLSDSMLEDTVSKEAENMGVRLFETVLAKPANAFEALGYSSSDTLKFIYDSFSRRSWSKLLQCLWMVKLSNVHVVSNTIKLSMKFRQLGESESSSETTHAEFMIDFWYALGSLLYEARHLDIFDGLDELEFLRSPQAIQNEFETAFRIQNETLSVKCVLTLCRAFERIRTQWVKSKQVNKREKRAIDSLSPANVVVSAIAYSRSLVYDLWCMILNRFDTTSFVTQQGTVFKLFEELDTLGVDFVSFTCACTSLLLPALDDEELFVQGKPFKVSELGSMALFLRQVLYQVLWIQAGIEEGKRMNVAEATSKHFSEAAVLKIIECYDRLYECHCRHAIMKDELWLFPNIHLYELGVQQQNGQSGFTRTRWVTNTQQSGFSSAMSTNSDDDEDDDVSMGRAEGGAQQEVAVETVSPENASARVKRILRDVPEVVSFSQRVLVFDHFLQEDYSHEGGRRGAFSSRVTAKIRRGYEYADAFRQLAECRENLKHRVQIEFVNSQGLAEAGIDGGGVFKEFLMEFCKQAFDPEVGLWQVTVNNELYPNPDSGGLVPGHLVHFEFIGRLIGKAVYEGILVELNFADFFLNSVLGRRNHIHDLQSLDPEIYKNVLQLKSIPDPSILGLTFSVSQSSTTSSSEIDLIPSGGSIPVTKENFIMYISRLANFRLNEQTQSQARAFFSGFSDMIPRKWIQMFKARELQLLIAGSDEGYDIADMKTHCTYSGGYHPSQPYIESFWEVVSDFDREHKALLLRFITSCSKPPLQGFGALNPKFCIHCVRITKDEDRLPSASTCFNQLKLPMYSSKQVLKDKLLLAITSGAGFELS</sequence>
<dbReference type="EMBL" id="HBHK01006924">
    <property type="protein sequence ID" value="CAD9673173.1"/>
    <property type="molecule type" value="Transcribed_RNA"/>
</dbReference>
<evidence type="ECO:0000256" key="1">
    <source>
        <dbReference type="ARBA" id="ARBA00000885"/>
    </source>
</evidence>
<dbReference type="PROSITE" id="PS50096">
    <property type="entry name" value="IQ"/>
    <property type="match status" value="1"/>
</dbReference>
<dbReference type="EMBL" id="HBHK01006923">
    <property type="protein sequence ID" value="CAD9673170.1"/>
    <property type="molecule type" value="Transcribed_RNA"/>
</dbReference>
<dbReference type="EMBL" id="HBHK01006920">
    <property type="protein sequence ID" value="CAD9673162.1"/>
    <property type="molecule type" value="Transcribed_RNA"/>
</dbReference>
<dbReference type="AlphaFoldDB" id="A0A7S2W8Q6"/>
<comment type="catalytic activity">
    <reaction evidence="1">
        <text>S-ubiquitinyl-[E2 ubiquitin-conjugating enzyme]-L-cysteine + [acceptor protein]-L-lysine = [E2 ubiquitin-conjugating enzyme]-L-cysteine + N(6)-ubiquitinyl-[acceptor protein]-L-lysine.</text>
        <dbReference type="EC" id="2.3.2.26"/>
    </reaction>
</comment>
<dbReference type="Gene3D" id="3.90.1750.10">
    <property type="entry name" value="Hect, E3 ligase catalytic domains"/>
    <property type="match status" value="1"/>
</dbReference>
<dbReference type="EMBL" id="HBHK01006919">
    <property type="protein sequence ID" value="CAD9673160.1"/>
    <property type="molecule type" value="Transcribed_RNA"/>
</dbReference>
<dbReference type="PANTHER" id="PTHR45700">
    <property type="entry name" value="UBIQUITIN-PROTEIN LIGASE E3C"/>
    <property type="match status" value="1"/>
</dbReference>
<evidence type="ECO:0000313" key="13">
    <source>
        <dbReference type="EMBL" id="CAD9673173.1"/>
    </source>
</evidence>
<dbReference type="InterPro" id="IPR044611">
    <property type="entry name" value="E3A/B/C-like"/>
</dbReference>
<accession>A0A7S2W8Q6</accession>
<evidence type="ECO:0000313" key="9">
    <source>
        <dbReference type="EMBL" id="CAD9673162.1"/>
    </source>
</evidence>
<organism evidence="14">
    <name type="scientific">Mucochytrium quahogii</name>
    <dbReference type="NCBI Taxonomy" id="96639"/>
    <lineage>
        <taxon>Eukaryota</taxon>
        <taxon>Sar</taxon>
        <taxon>Stramenopiles</taxon>
        <taxon>Bigyra</taxon>
        <taxon>Labyrinthulomycetes</taxon>
        <taxon>Thraustochytrida</taxon>
        <taxon>Thraustochytriidae</taxon>
        <taxon>Mucochytrium</taxon>
    </lineage>
</organism>
<dbReference type="EC" id="2.3.2.26" evidence="2"/>
<dbReference type="GO" id="GO:0061630">
    <property type="term" value="F:ubiquitin protein ligase activity"/>
    <property type="evidence" value="ECO:0007669"/>
    <property type="project" value="UniProtKB-EC"/>
</dbReference>
<dbReference type="EMBL" id="HBHK01006922">
    <property type="protein sequence ID" value="CAD9673166.1"/>
    <property type="molecule type" value="Transcribed_RNA"/>
</dbReference>
<dbReference type="FunFam" id="3.30.2160.10:FF:000002">
    <property type="entry name" value="Putative Ubiquitin-protein ligase E3C"/>
    <property type="match status" value="1"/>
</dbReference>
<evidence type="ECO:0000259" key="7">
    <source>
        <dbReference type="PROSITE" id="PS50237"/>
    </source>
</evidence>
<evidence type="ECO:0000313" key="15">
    <source>
        <dbReference type="EMBL" id="CAD9673177.1"/>
    </source>
</evidence>
<dbReference type="SUPFAM" id="SSF56204">
    <property type="entry name" value="Hect, E3 ligase catalytic domain"/>
    <property type="match status" value="1"/>
</dbReference>
<feature type="region of interest" description="Disordered" evidence="6">
    <location>
        <begin position="612"/>
        <end position="649"/>
    </location>
</feature>
<dbReference type="FunFam" id="3.30.2410.10:FF:000011">
    <property type="entry name" value="Putative Ubiquitin-protein ligase E3C"/>
    <property type="match status" value="1"/>
</dbReference>
<evidence type="ECO:0000256" key="6">
    <source>
        <dbReference type="SAM" id="MobiDB-lite"/>
    </source>
</evidence>
<evidence type="ECO:0000256" key="2">
    <source>
        <dbReference type="ARBA" id="ARBA00012485"/>
    </source>
</evidence>
<dbReference type="InterPro" id="IPR000569">
    <property type="entry name" value="HECT_dom"/>
</dbReference>
<dbReference type="EMBL" id="HBHK01006927">
    <property type="protein sequence ID" value="CAD9673177.1"/>
    <property type="molecule type" value="Transcribed_RNA"/>
</dbReference>
<dbReference type="Gene3D" id="3.30.2160.10">
    <property type="entry name" value="Hect, E3 ligase catalytic domain"/>
    <property type="match status" value="1"/>
</dbReference>
<dbReference type="SMART" id="SM00119">
    <property type="entry name" value="HECTc"/>
    <property type="match status" value="1"/>
</dbReference>
<dbReference type="Pfam" id="PF00632">
    <property type="entry name" value="HECT"/>
    <property type="match status" value="1"/>
</dbReference>
<protein>
    <recommendedName>
        <fullName evidence="2">HECT-type E3 ubiquitin transferase</fullName>
        <ecNumber evidence="2">2.3.2.26</ecNumber>
    </recommendedName>
</protein>
<evidence type="ECO:0000256" key="3">
    <source>
        <dbReference type="ARBA" id="ARBA00022679"/>
    </source>
</evidence>
<evidence type="ECO:0000256" key="4">
    <source>
        <dbReference type="ARBA" id="ARBA00022786"/>
    </source>
</evidence>
<evidence type="ECO:0000313" key="8">
    <source>
        <dbReference type="EMBL" id="CAD9673160.1"/>
    </source>
</evidence>